<dbReference type="AlphaFoldDB" id="A0AAV1U6M6"/>
<feature type="region of interest" description="Disordered" evidence="1">
    <location>
        <begin position="35"/>
        <end position="66"/>
    </location>
</feature>
<dbReference type="Proteomes" id="UP001162060">
    <property type="component" value="Unassembled WGS sequence"/>
</dbReference>
<feature type="signal peptide" evidence="2">
    <location>
        <begin position="1"/>
        <end position="25"/>
    </location>
</feature>
<organism evidence="3 4">
    <name type="scientific">Peronospora matthiolae</name>
    <dbReference type="NCBI Taxonomy" id="2874970"/>
    <lineage>
        <taxon>Eukaryota</taxon>
        <taxon>Sar</taxon>
        <taxon>Stramenopiles</taxon>
        <taxon>Oomycota</taxon>
        <taxon>Peronosporomycetes</taxon>
        <taxon>Peronosporales</taxon>
        <taxon>Peronosporaceae</taxon>
        <taxon>Peronospora</taxon>
    </lineage>
</organism>
<dbReference type="EMBL" id="CAKLBY020000166">
    <property type="protein sequence ID" value="CAK7930310.1"/>
    <property type="molecule type" value="Genomic_DNA"/>
</dbReference>
<gene>
    <name evidence="3" type="ORF">PM001_LOCUS15460</name>
</gene>
<feature type="chain" id="PRO_5043707446" description="RxLR effector candidate protein" evidence="2">
    <location>
        <begin position="26"/>
        <end position="421"/>
    </location>
</feature>
<protein>
    <recommendedName>
        <fullName evidence="5">RxLR effector candidate protein</fullName>
    </recommendedName>
</protein>
<evidence type="ECO:0000256" key="1">
    <source>
        <dbReference type="SAM" id="MobiDB-lite"/>
    </source>
</evidence>
<feature type="compositionally biased region" description="Basic and acidic residues" evidence="1">
    <location>
        <begin position="57"/>
        <end position="66"/>
    </location>
</feature>
<name>A0AAV1U6M6_9STRA</name>
<reference evidence="3" key="1">
    <citation type="submission" date="2024-01" db="EMBL/GenBank/DDBJ databases">
        <authorList>
            <person name="Webb A."/>
        </authorList>
    </citation>
    <scope>NUCLEOTIDE SEQUENCE</scope>
    <source>
        <strain evidence="3">Pm1</strain>
    </source>
</reference>
<evidence type="ECO:0000313" key="4">
    <source>
        <dbReference type="Proteomes" id="UP001162060"/>
    </source>
</evidence>
<evidence type="ECO:0008006" key="5">
    <source>
        <dbReference type="Google" id="ProtNLM"/>
    </source>
</evidence>
<evidence type="ECO:0000256" key="2">
    <source>
        <dbReference type="SAM" id="SignalP"/>
    </source>
</evidence>
<evidence type="ECO:0000313" key="3">
    <source>
        <dbReference type="EMBL" id="CAK7930310.1"/>
    </source>
</evidence>
<comment type="caution">
    <text evidence="3">The sequence shown here is derived from an EMBL/GenBank/DDBJ whole genome shotgun (WGS) entry which is preliminary data.</text>
</comment>
<keyword evidence="2" id="KW-0732">Signal</keyword>
<sequence>MRYTLVITALLASSVMLTYVTNSFADPSLNVAEANSQAELRSPPGDSKDTYASQLQRAHETTNPEERIPSMISTALERINSFAAKIYGVWQARAWLKEDMSAEAILNQFHAKLPSIDGQNDFEAVWNSLRQRDLLALKKFMEVTTKKDPHGAGVLMNAFLVKYGSAATTEVLLKAQVSGKNFRAAAATEILDEQVHGWFREGKSIPDVFHTLGPLWGYKIFELPFLERLRAYIECYNLRRGTAYTLQDMLREQSPFPVAVFSTLVADAKAVPHASDIAKRVQGDLVAEWNTRGLSVDDVIDMLIPHPLNLFENKYRDTVIAFMVHKGFKEEERNAYLNRWLMESFGRSEFKFAHQLVVLQKYEGQAEAARQCETWLFQQWKDKGKTFKSLFYEIDECEDISTSVAIEIVHRYARWSKTLPK</sequence>
<proteinExistence type="predicted"/>
<accession>A0AAV1U6M6</accession>